<evidence type="ECO:0000259" key="9">
    <source>
        <dbReference type="PROSITE" id="PS50157"/>
    </source>
</evidence>
<dbReference type="Pfam" id="PF07776">
    <property type="entry name" value="zf-AD"/>
    <property type="match status" value="1"/>
</dbReference>
<dbReference type="InterPro" id="IPR013087">
    <property type="entry name" value="Znf_C2H2_type"/>
</dbReference>
<dbReference type="Pfam" id="PF00096">
    <property type="entry name" value="zf-C2H2"/>
    <property type="match status" value="3"/>
</dbReference>
<evidence type="ECO:0000256" key="5">
    <source>
        <dbReference type="ARBA" id="ARBA00022833"/>
    </source>
</evidence>
<dbReference type="SUPFAM" id="SSF57716">
    <property type="entry name" value="Glucocorticoid receptor-like (DNA-binding domain)"/>
    <property type="match status" value="1"/>
</dbReference>
<evidence type="ECO:0000256" key="8">
    <source>
        <dbReference type="PROSITE-ProRule" id="PRU01263"/>
    </source>
</evidence>
<dbReference type="Gene3D" id="3.30.160.60">
    <property type="entry name" value="Classic Zinc Finger"/>
    <property type="match status" value="5"/>
</dbReference>
<feature type="domain" description="C2H2-type" evidence="9">
    <location>
        <begin position="285"/>
        <end position="312"/>
    </location>
</feature>
<dbReference type="Pfam" id="PF13912">
    <property type="entry name" value="zf-C2H2_6"/>
    <property type="match status" value="1"/>
</dbReference>
<feature type="binding site" evidence="8">
    <location>
        <position position="19"/>
    </location>
    <ligand>
        <name>Zn(2+)</name>
        <dbReference type="ChEBI" id="CHEBI:29105"/>
    </ligand>
</feature>
<dbReference type="PROSITE" id="PS00028">
    <property type="entry name" value="ZINC_FINGER_C2H2_1"/>
    <property type="match status" value="7"/>
</dbReference>
<dbReference type="InterPro" id="IPR036236">
    <property type="entry name" value="Znf_C2H2_sf"/>
</dbReference>
<feature type="domain" description="C2H2-type" evidence="9">
    <location>
        <begin position="368"/>
        <end position="396"/>
    </location>
</feature>
<feature type="domain" description="C2H2-type" evidence="9">
    <location>
        <begin position="259"/>
        <end position="281"/>
    </location>
</feature>
<dbReference type="GO" id="GO:0001228">
    <property type="term" value="F:DNA-binding transcription activator activity, RNA polymerase II-specific"/>
    <property type="evidence" value="ECO:0007669"/>
    <property type="project" value="TreeGrafter"/>
</dbReference>
<comment type="subcellular location">
    <subcellularLocation>
        <location evidence="1">Nucleus</location>
    </subcellularLocation>
</comment>
<organism evidence="11 12">
    <name type="scientific">Bombyx mori</name>
    <name type="common">Silk moth</name>
    <dbReference type="NCBI Taxonomy" id="7091"/>
    <lineage>
        <taxon>Eukaryota</taxon>
        <taxon>Metazoa</taxon>
        <taxon>Ecdysozoa</taxon>
        <taxon>Arthropoda</taxon>
        <taxon>Hexapoda</taxon>
        <taxon>Insecta</taxon>
        <taxon>Pterygota</taxon>
        <taxon>Neoptera</taxon>
        <taxon>Endopterygota</taxon>
        <taxon>Lepidoptera</taxon>
        <taxon>Glossata</taxon>
        <taxon>Ditrysia</taxon>
        <taxon>Bombycoidea</taxon>
        <taxon>Bombycidae</taxon>
        <taxon>Bombycinae</taxon>
        <taxon>Bombyx</taxon>
    </lineage>
</organism>
<evidence type="ECO:0000256" key="4">
    <source>
        <dbReference type="ARBA" id="ARBA00022771"/>
    </source>
</evidence>
<evidence type="ECO:0000259" key="10">
    <source>
        <dbReference type="PROSITE" id="PS51915"/>
    </source>
</evidence>
<evidence type="ECO:0000313" key="11">
    <source>
        <dbReference type="EnsemblMetazoa" id="XP_037875667.1"/>
    </source>
</evidence>
<keyword evidence="2 8" id="KW-0479">Metal-binding</keyword>
<dbReference type="GO" id="GO:0008270">
    <property type="term" value="F:zinc ion binding"/>
    <property type="evidence" value="ECO:0007669"/>
    <property type="project" value="UniProtKB-UniRule"/>
</dbReference>
<feature type="binding site" evidence="8">
    <location>
        <position position="16"/>
    </location>
    <ligand>
        <name>Zn(2+)</name>
        <dbReference type="ChEBI" id="CHEBI:29105"/>
    </ligand>
</feature>
<dbReference type="PANTHER" id="PTHR24376">
    <property type="entry name" value="ZINC FINGER PROTEIN"/>
    <property type="match status" value="1"/>
</dbReference>
<evidence type="ECO:0000256" key="2">
    <source>
        <dbReference type="ARBA" id="ARBA00022723"/>
    </source>
</evidence>
<reference evidence="12" key="1">
    <citation type="journal article" date="2008" name="Insect Biochem. Mol. Biol.">
        <title>The genome of a lepidopteran model insect, the silkworm Bombyx mori.</title>
        <authorList>
            <consortium name="International Silkworm Genome Consortium"/>
        </authorList>
    </citation>
    <scope>NUCLEOTIDE SEQUENCE [LARGE SCALE GENOMIC DNA]</scope>
    <source>
        <strain evidence="12">p50T</strain>
    </source>
</reference>
<evidence type="ECO:0000313" key="12">
    <source>
        <dbReference type="Proteomes" id="UP000005204"/>
    </source>
</evidence>
<dbReference type="Proteomes" id="UP000005204">
    <property type="component" value="Unassembled WGS sequence"/>
</dbReference>
<keyword evidence="6" id="KW-0539">Nucleus</keyword>
<accession>A0A8R2R9W5</accession>
<dbReference type="PROSITE" id="PS50157">
    <property type="entry name" value="ZINC_FINGER_C2H2_2"/>
    <property type="match status" value="7"/>
</dbReference>
<feature type="domain" description="C2H2-type" evidence="9">
    <location>
        <begin position="396"/>
        <end position="423"/>
    </location>
</feature>
<dbReference type="PANTHER" id="PTHR24376:SF235">
    <property type="entry name" value="C2H2-TYPE DOMAIN-CONTAINING PROTEIN"/>
    <property type="match status" value="1"/>
</dbReference>
<proteinExistence type="predicted"/>
<feature type="binding site" evidence="8">
    <location>
        <position position="70"/>
    </location>
    <ligand>
        <name>Zn(2+)</name>
        <dbReference type="ChEBI" id="CHEBI:29105"/>
    </ligand>
</feature>
<keyword evidence="12" id="KW-1185">Reference proteome</keyword>
<reference evidence="11" key="2">
    <citation type="submission" date="2022-06" db="UniProtKB">
        <authorList>
            <consortium name="EnsemblMetazoa"/>
        </authorList>
    </citation>
    <scope>IDENTIFICATION</scope>
    <source>
        <strain evidence="11">p50T (Dazao)</strain>
    </source>
</reference>
<evidence type="ECO:0000256" key="7">
    <source>
        <dbReference type="PROSITE-ProRule" id="PRU00042"/>
    </source>
</evidence>
<evidence type="ECO:0000256" key="1">
    <source>
        <dbReference type="ARBA" id="ARBA00004123"/>
    </source>
</evidence>
<sequence length="455" mass="52458">MAFGIINNLISQPNVCRCCLSAGGEWDITTSYLSADGKKEVYSEILKDCFGISLSIIKNISLSLRVCQLCVEHLREASSFKKQVLNAEKVFKQYYEHITDIHRDVAKPLGNTLKEDDNLICGVNSIEGSGQYKVQNSVKELSERKRLIVTCETVLKWTTACPFRHHKSWFQCFYCTDDFMEIAKLREHTAKAHNNTDDELKKIKRFPRSLQIDISNLKCCQCELNLVDVEAMRRHLAEAHNRVLYKECIADYKVNTSPYTCHLCGKRYHVFRSLTTHLNVHYANCVCDVCGKSFMNTKRLKVHRATHENGHYPCSECGKVLKTKISKANHMGTHAKRVLKCHICFEPMKHYNDRLKHMSERHNVTHKFVCPVCGREFNLKHYLATHVRQTHGNRNKACPDCGMTFKTNYGLKKHMLRHSGIRAFKCSVCCKTYARSYTLREHLRTHESEGVATLT</sequence>
<feature type="domain" description="ZAD" evidence="10">
    <location>
        <begin position="14"/>
        <end position="94"/>
    </location>
</feature>
<keyword evidence="5 8" id="KW-0862">Zinc</keyword>
<name>A0A8R2R9W5_BOMMO</name>
<feature type="binding site" evidence="8">
    <location>
        <position position="67"/>
    </location>
    <ligand>
        <name>Zn(2+)</name>
        <dbReference type="ChEBI" id="CHEBI:29105"/>
    </ligand>
</feature>
<dbReference type="GO" id="GO:0000978">
    <property type="term" value="F:RNA polymerase II cis-regulatory region sequence-specific DNA binding"/>
    <property type="evidence" value="ECO:0007669"/>
    <property type="project" value="TreeGrafter"/>
</dbReference>
<feature type="domain" description="C2H2-type" evidence="9">
    <location>
        <begin position="170"/>
        <end position="198"/>
    </location>
</feature>
<evidence type="ECO:0000256" key="6">
    <source>
        <dbReference type="ARBA" id="ARBA00023242"/>
    </source>
</evidence>
<dbReference type="SMART" id="SM00868">
    <property type="entry name" value="zf-AD"/>
    <property type="match status" value="1"/>
</dbReference>
<dbReference type="InterPro" id="IPR012934">
    <property type="entry name" value="Znf_AD"/>
</dbReference>
<dbReference type="GO" id="GO:0005634">
    <property type="term" value="C:nucleus"/>
    <property type="evidence" value="ECO:0007669"/>
    <property type="project" value="UniProtKB-SubCell"/>
</dbReference>
<dbReference type="Gene3D" id="3.40.1800.20">
    <property type="match status" value="1"/>
</dbReference>
<protein>
    <submittedName>
        <fullName evidence="11">Uncharacterized protein</fullName>
    </submittedName>
</protein>
<evidence type="ECO:0000256" key="3">
    <source>
        <dbReference type="ARBA" id="ARBA00022737"/>
    </source>
</evidence>
<dbReference type="SUPFAM" id="SSF57667">
    <property type="entry name" value="beta-beta-alpha zinc fingers"/>
    <property type="match status" value="4"/>
</dbReference>
<keyword evidence="3" id="KW-0677">Repeat</keyword>
<keyword evidence="4 7" id="KW-0863">Zinc-finger</keyword>
<dbReference type="PROSITE" id="PS51915">
    <property type="entry name" value="ZAD"/>
    <property type="match status" value="1"/>
</dbReference>
<feature type="domain" description="C2H2-type" evidence="9">
    <location>
        <begin position="312"/>
        <end position="335"/>
    </location>
</feature>
<feature type="domain" description="C2H2-type" evidence="9">
    <location>
        <begin position="424"/>
        <end position="451"/>
    </location>
</feature>
<dbReference type="EnsemblMetazoa" id="XM_038019739.1">
    <property type="protein sequence ID" value="XP_037875667.1"/>
    <property type="gene ID" value="LOC101746105"/>
</dbReference>
<dbReference type="AlphaFoldDB" id="A0A8R2R9W5"/>
<dbReference type="SMART" id="SM00355">
    <property type="entry name" value="ZnF_C2H2"/>
    <property type="match status" value="9"/>
</dbReference>